<feature type="domain" description="NodB homology" evidence="7">
    <location>
        <begin position="62"/>
        <end position="240"/>
    </location>
</feature>
<evidence type="ECO:0000256" key="6">
    <source>
        <dbReference type="ARBA" id="ARBA00032976"/>
    </source>
</evidence>
<keyword evidence="9" id="KW-1185">Reference proteome</keyword>
<gene>
    <name evidence="8" type="ORF">GCM10023209_36280</name>
</gene>
<dbReference type="InterPro" id="IPR002509">
    <property type="entry name" value="NODB_dom"/>
</dbReference>
<dbReference type="RefSeq" id="WP_259554067.1">
    <property type="nucleotide sequence ID" value="NZ_BAABHW010000007.1"/>
</dbReference>
<dbReference type="SUPFAM" id="SSF88713">
    <property type="entry name" value="Glycoside hydrolase/deacetylase"/>
    <property type="match status" value="1"/>
</dbReference>
<comment type="function">
    <text evidence="1">Is involved in generating a small heat-stable compound (Nod), an acylated oligomer of N-acetylglucosamine, that stimulates mitosis in various plant protoplasts.</text>
</comment>
<dbReference type="Gene3D" id="3.20.20.370">
    <property type="entry name" value="Glycoside hydrolase/deacetylase"/>
    <property type="match status" value="1"/>
</dbReference>
<evidence type="ECO:0000313" key="9">
    <source>
        <dbReference type="Proteomes" id="UP001499910"/>
    </source>
</evidence>
<evidence type="ECO:0000313" key="8">
    <source>
        <dbReference type="EMBL" id="GAA5081510.1"/>
    </source>
</evidence>
<dbReference type="InterPro" id="IPR050248">
    <property type="entry name" value="Polysacc_deacetylase_ArnD"/>
</dbReference>
<reference evidence="9" key="1">
    <citation type="journal article" date="2019" name="Int. J. Syst. Evol. Microbiol.">
        <title>The Global Catalogue of Microorganisms (GCM) 10K type strain sequencing project: providing services to taxonomists for standard genome sequencing and annotation.</title>
        <authorList>
            <consortium name="The Broad Institute Genomics Platform"/>
            <consortium name="The Broad Institute Genome Sequencing Center for Infectious Disease"/>
            <person name="Wu L."/>
            <person name="Ma J."/>
        </authorList>
    </citation>
    <scope>NUCLEOTIDE SEQUENCE [LARGE SCALE GENOMIC DNA]</scope>
    <source>
        <strain evidence="9">JCM 18015</strain>
    </source>
</reference>
<dbReference type="CDD" id="cd10917">
    <property type="entry name" value="CE4_NodB_like_6s_7s"/>
    <property type="match status" value="1"/>
</dbReference>
<dbReference type="PANTHER" id="PTHR10587">
    <property type="entry name" value="GLYCOSYL TRANSFERASE-RELATED"/>
    <property type="match status" value="1"/>
</dbReference>
<name>A0ABP9LMG7_9RHOB</name>
<dbReference type="Proteomes" id="UP001499910">
    <property type="component" value="Unassembled WGS sequence"/>
</dbReference>
<dbReference type="PROSITE" id="PS51257">
    <property type="entry name" value="PROKAR_LIPOPROTEIN"/>
    <property type="match status" value="1"/>
</dbReference>
<evidence type="ECO:0000256" key="5">
    <source>
        <dbReference type="ARBA" id="ARBA00022801"/>
    </source>
</evidence>
<keyword evidence="4" id="KW-0479">Metal-binding</keyword>
<evidence type="ECO:0000256" key="2">
    <source>
        <dbReference type="ARBA" id="ARBA00010973"/>
    </source>
</evidence>
<evidence type="ECO:0000256" key="3">
    <source>
        <dbReference type="ARBA" id="ARBA00020071"/>
    </source>
</evidence>
<dbReference type="Pfam" id="PF01522">
    <property type="entry name" value="Polysacc_deac_1"/>
    <property type="match status" value="1"/>
</dbReference>
<comment type="caution">
    <text evidence="8">The sequence shown here is derived from an EMBL/GenBank/DDBJ whole genome shotgun (WGS) entry which is preliminary data.</text>
</comment>
<dbReference type="EMBL" id="BAABHW010000007">
    <property type="protein sequence ID" value="GAA5081510.1"/>
    <property type="molecule type" value="Genomic_DNA"/>
</dbReference>
<organism evidence="8 9">
    <name type="scientific">[Roseibacterium] beibuensis</name>
    <dbReference type="NCBI Taxonomy" id="1193142"/>
    <lineage>
        <taxon>Bacteria</taxon>
        <taxon>Pseudomonadati</taxon>
        <taxon>Pseudomonadota</taxon>
        <taxon>Alphaproteobacteria</taxon>
        <taxon>Rhodobacterales</taxon>
        <taxon>Roseobacteraceae</taxon>
        <taxon>Roseicyclus</taxon>
    </lineage>
</organism>
<dbReference type="PROSITE" id="PS51677">
    <property type="entry name" value="NODB"/>
    <property type="match status" value="1"/>
</dbReference>
<sequence length="265" mass="29230">MPKFSGQLTDRRRALLGLGAVLACPAVIGRAEAQAIPASFTGNGPVTRGADVTVQRVNTRQPVVALTFDDGPHPRLTPQLLDILRAANVRATFYMIGRNVARYPQLVARVAAEGHEIGNHTWSHPSLYGRSDAGVLNEIDRTSLAIQDAVGRPPVTMRPPYGNFYDRQRLMLYAERNMPTVLWSVDPQDWRRPGSSVVRQRIVGSAHPGAVVLAHDIHGPTVRAMPSTIDGLSARGFRFLTVSELIGWPRWDQRRIRIAARSPRS</sequence>
<comment type="similarity">
    <text evidence="2">Belongs to the polysaccharide deacetylase family.</text>
</comment>
<proteinExistence type="inferred from homology"/>
<evidence type="ECO:0000256" key="1">
    <source>
        <dbReference type="ARBA" id="ARBA00003236"/>
    </source>
</evidence>
<evidence type="ECO:0000256" key="4">
    <source>
        <dbReference type="ARBA" id="ARBA00022723"/>
    </source>
</evidence>
<protein>
    <recommendedName>
        <fullName evidence="3">Chitooligosaccharide deacetylase</fullName>
    </recommendedName>
    <alternativeName>
        <fullName evidence="6">Nodulation protein B</fullName>
    </alternativeName>
</protein>
<accession>A0ABP9LMG7</accession>
<dbReference type="InterPro" id="IPR011330">
    <property type="entry name" value="Glyco_hydro/deAcase_b/a-brl"/>
</dbReference>
<evidence type="ECO:0000259" key="7">
    <source>
        <dbReference type="PROSITE" id="PS51677"/>
    </source>
</evidence>
<dbReference type="PANTHER" id="PTHR10587:SF133">
    <property type="entry name" value="CHITIN DEACETYLASE 1-RELATED"/>
    <property type="match status" value="1"/>
</dbReference>
<keyword evidence="5" id="KW-0378">Hydrolase</keyword>